<gene>
    <name evidence="1" type="ORF">SAMN05421512_113217</name>
</gene>
<evidence type="ECO:0000313" key="1">
    <source>
        <dbReference type="EMBL" id="SOC24436.1"/>
    </source>
</evidence>
<proteinExistence type="predicted"/>
<evidence type="ECO:0000313" key="2">
    <source>
        <dbReference type="Proteomes" id="UP000219331"/>
    </source>
</evidence>
<dbReference type="Proteomes" id="UP000219331">
    <property type="component" value="Unassembled WGS sequence"/>
</dbReference>
<accession>A0A285TQA9</accession>
<sequence>MSAILTLRSINGRPVLRGYEHVWSVILDLTRDGATFTKYDVDQACCDPGDHVVSDYLRRLIRAGIIEQTGDVQAGSDGRYRRKVYRVVRRQSEAPRLRRDGSEVPRTVQELMWATMRHLLREGFTVRDLAAFSSTDEIRIGEVTAKSYVKHLNAAGYLQPLQPGRPRYLTTWRLKPGMNSGPKPPKILRTQIVYDPNTNKFHGEPVAEEVAP</sequence>
<reference evidence="1 2" key="1">
    <citation type="submission" date="2017-08" db="EMBL/GenBank/DDBJ databases">
        <authorList>
            <person name="de Groot N.N."/>
        </authorList>
    </citation>
    <scope>NUCLEOTIDE SEQUENCE [LARGE SCALE GENOMIC DNA]</scope>
    <source>
        <strain evidence="1 2">USBA 352</strain>
    </source>
</reference>
<protein>
    <submittedName>
        <fullName evidence="1">Uncharacterized protein</fullName>
    </submittedName>
</protein>
<dbReference type="EMBL" id="OBML01000013">
    <property type="protein sequence ID" value="SOC24436.1"/>
    <property type="molecule type" value="Genomic_DNA"/>
</dbReference>
<organism evidence="1 2">
    <name type="scientific">Stappia indica</name>
    <dbReference type="NCBI Taxonomy" id="538381"/>
    <lineage>
        <taxon>Bacteria</taxon>
        <taxon>Pseudomonadati</taxon>
        <taxon>Pseudomonadota</taxon>
        <taxon>Alphaproteobacteria</taxon>
        <taxon>Hyphomicrobiales</taxon>
        <taxon>Stappiaceae</taxon>
        <taxon>Stappia</taxon>
    </lineage>
</organism>
<name>A0A285TQA9_9HYPH</name>
<dbReference type="RefSeq" id="WP_097176392.1">
    <property type="nucleotide sequence ID" value="NZ_OBML01000013.1"/>
</dbReference>
<keyword evidence="2" id="KW-1185">Reference proteome</keyword>
<dbReference type="OrthoDB" id="8080957at2"/>
<dbReference type="AlphaFoldDB" id="A0A285TQA9"/>